<evidence type="ECO:0000256" key="5">
    <source>
        <dbReference type="ARBA" id="ARBA00022741"/>
    </source>
</evidence>
<keyword evidence="8" id="KW-0902">Two-component regulatory system</keyword>
<evidence type="ECO:0000256" key="2">
    <source>
        <dbReference type="ARBA" id="ARBA00012438"/>
    </source>
</evidence>
<dbReference type="InterPro" id="IPR036890">
    <property type="entry name" value="HATPase_C_sf"/>
</dbReference>
<evidence type="ECO:0000259" key="9">
    <source>
        <dbReference type="PROSITE" id="PS50109"/>
    </source>
</evidence>
<evidence type="ECO:0000256" key="4">
    <source>
        <dbReference type="ARBA" id="ARBA00022679"/>
    </source>
</evidence>
<dbReference type="PANTHER" id="PTHR24421:SF10">
    <property type="entry name" value="NITRATE_NITRITE SENSOR PROTEIN NARQ"/>
    <property type="match status" value="1"/>
</dbReference>
<keyword evidence="3" id="KW-0597">Phosphoprotein</keyword>
<proteinExistence type="predicted"/>
<dbReference type="Pfam" id="PF02518">
    <property type="entry name" value="HATPase_c"/>
    <property type="match status" value="1"/>
</dbReference>
<dbReference type="PANTHER" id="PTHR24421">
    <property type="entry name" value="NITRATE/NITRITE SENSOR PROTEIN NARX-RELATED"/>
    <property type="match status" value="1"/>
</dbReference>
<dbReference type="EC" id="2.7.13.3" evidence="2"/>
<feature type="domain" description="Histidine kinase" evidence="9">
    <location>
        <begin position="131"/>
        <end position="321"/>
    </location>
</feature>
<dbReference type="SUPFAM" id="SSF55874">
    <property type="entry name" value="ATPase domain of HSP90 chaperone/DNA topoisomerase II/histidine kinase"/>
    <property type="match status" value="1"/>
</dbReference>
<dbReference type="RefSeq" id="WP_206902351.1">
    <property type="nucleotide sequence ID" value="NZ_JAFLVT010000001.1"/>
</dbReference>
<evidence type="ECO:0000256" key="3">
    <source>
        <dbReference type="ARBA" id="ARBA00022553"/>
    </source>
</evidence>
<dbReference type="Pfam" id="PF07730">
    <property type="entry name" value="HisKA_3"/>
    <property type="match status" value="1"/>
</dbReference>
<keyword evidence="6 10" id="KW-0418">Kinase</keyword>
<dbReference type="Gene3D" id="3.30.565.10">
    <property type="entry name" value="Histidine kinase-like ATPase, C-terminal domain"/>
    <property type="match status" value="1"/>
</dbReference>
<accession>A0ABS3H5A1</accession>
<evidence type="ECO:0000256" key="8">
    <source>
        <dbReference type="ARBA" id="ARBA00023012"/>
    </source>
</evidence>
<comment type="caution">
    <text evidence="10">The sequence shown here is derived from an EMBL/GenBank/DDBJ whole genome shotgun (WGS) entry which is preliminary data.</text>
</comment>
<dbReference type="InterPro" id="IPR005467">
    <property type="entry name" value="His_kinase_dom"/>
</dbReference>
<evidence type="ECO:0000313" key="10">
    <source>
        <dbReference type="EMBL" id="MBO0448154.1"/>
    </source>
</evidence>
<evidence type="ECO:0000256" key="7">
    <source>
        <dbReference type="ARBA" id="ARBA00022840"/>
    </source>
</evidence>
<gene>
    <name evidence="10" type="ORF">JZO76_01255</name>
</gene>
<dbReference type="PROSITE" id="PS50109">
    <property type="entry name" value="HIS_KIN"/>
    <property type="match status" value="1"/>
</dbReference>
<dbReference type="GO" id="GO:0016301">
    <property type="term" value="F:kinase activity"/>
    <property type="evidence" value="ECO:0007669"/>
    <property type="project" value="UniProtKB-KW"/>
</dbReference>
<sequence>MIMFEENLFAQLSEAIWLLADNKWHRTLAAKKLEKSYRLDLAKIIAIAKEENTASELVPEKKSNFFVVGEITPAGFPLILLDQDKNPHEFWGQVTFGKQATLLQITLQKASDNVNSLFGYLNDARESERKKIAKDLHDGIAQSIYSLMLETRGLKWITPEMQPEKLQAIDRHFAEVLEEVRDLAGELRPMSLDAFGLVPALEQFIARTEEMTGFEIDLTVTGEQASLSETVRTTLYRVVQEAVANAMKYAGVNQVQLTLTFQTFLTIEIVDYGRGFHLLQEKKGLGLMNMQERIHALNGSFSLVTEPNQGTKIKITVPLEHSDAAKN</sequence>
<protein>
    <recommendedName>
        <fullName evidence="2">histidine kinase</fullName>
        <ecNumber evidence="2">2.7.13.3</ecNumber>
    </recommendedName>
</protein>
<evidence type="ECO:0000313" key="11">
    <source>
        <dbReference type="Proteomes" id="UP000664256"/>
    </source>
</evidence>
<evidence type="ECO:0000256" key="6">
    <source>
        <dbReference type="ARBA" id="ARBA00022777"/>
    </source>
</evidence>
<dbReference type="Gene3D" id="1.20.5.1930">
    <property type="match status" value="1"/>
</dbReference>
<reference evidence="10 11" key="1">
    <citation type="submission" date="2021-03" db="EMBL/GenBank/DDBJ databases">
        <title>Enterococcal diversity collection.</title>
        <authorList>
            <person name="Gilmore M.S."/>
            <person name="Schwartzman J."/>
            <person name="Van Tyne D."/>
            <person name="Martin M."/>
            <person name="Earl A.M."/>
            <person name="Manson A.L."/>
            <person name="Straub T."/>
            <person name="Salamzade R."/>
            <person name="Saavedra J."/>
            <person name="Lebreton F."/>
            <person name="Prichula J."/>
            <person name="Schaufler K."/>
            <person name="Gaca A."/>
            <person name="Sgardioli B."/>
            <person name="Wagenaar J."/>
            <person name="Strong T."/>
        </authorList>
    </citation>
    <scope>NUCLEOTIDE SEQUENCE [LARGE SCALE GENOMIC DNA]</scope>
    <source>
        <strain evidence="10 11">MJM12</strain>
    </source>
</reference>
<dbReference type="CDD" id="cd16917">
    <property type="entry name" value="HATPase_UhpB-NarQ-NarX-like"/>
    <property type="match status" value="1"/>
</dbReference>
<dbReference type="InterPro" id="IPR011712">
    <property type="entry name" value="Sig_transdc_His_kin_sub3_dim/P"/>
</dbReference>
<organism evidence="10 11">
    <name type="scientific">Candidatus Enterococcus myersii</name>
    <dbReference type="NCBI Taxonomy" id="2815322"/>
    <lineage>
        <taxon>Bacteria</taxon>
        <taxon>Bacillati</taxon>
        <taxon>Bacillota</taxon>
        <taxon>Bacilli</taxon>
        <taxon>Lactobacillales</taxon>
        <taxon>Enterococcaceae</taxon>
        <taxon>Enterococcus</taxon>
    </lineage>
</organism>
<dbReference type="EMBL" id="JAFLVT010000001">
    <property type="protein sequence ID" value="MBO0448154.1"/>
    <property type="molecule type" value="Genomic_DNA"/>
</dbReference>
<evidence type="ECO:0000256" key="1">
    <source>
        <dbReference type="ARBA" id="ARBA00000085"/>
    </source>
</evidence>
<keyword evidence="7" id="KW-0067">ATP-binding</keyword>
<dbReference type="SMART" id="SM00387">
    <property type="entry name" value="HATPase_c"/>
    <property type="match status" value="1"/>
</dbReference>
<dbReference type="InterPro" id="IPR050482">
    <property type="entry name" value="Sensor_HK_TwoCompSys"/>
</dbReference>
<keyword evidence="4" id="KW-0808">Transferase</keyword>
<comment type="catalytic activity">
    <reaction evidence="1">
        <text>ATP + protein L-histidine = ADP + protein N-phospho-L-histidine.</text>
        <dbReference type="EC" id="2.7.13.3"/>
    </reaction>
</comment>
<dbReference type="Proteomes" id="UP000664256">
    <property type="component" value="Unassembled WGS sequence"/>
</dbReference>
<keyword evidence="11" id="KW-1185">Reference proteome</keyword>
<dbReference type="InterPro" id="IPR003594">
    <property type="entry name" value="HATPase_dom"/>
</dbReference>
<keyword evidence="5" id="KW-0547">Nucleotide-binding</keyword>
<name>A0ABS3H5A1_9ENTE</name>